<comment type="similarity">
    <text evidence="1">Belongs to the ABC transporter superfamily.</text>
</comment>
<evidence type="ECO:0000313" key="6">
    <source>
        <dbReference type="EMBL" id="UVI28730.1"/>
    </source>
</evidence>
<dbReference type="Pfam" id="PF00005">
    <property type="entry name" value="ABC_tran"/>
    <property type="match status" value="1"/>
</dbReference>
<gene>
    <name evidence="6" type="ORF">L1F29_25310</name>
</gene>
<dbReference type="Gene3D" id="3.40.50.300">
    <property type="entry name" value="P-loop containing nucleotide triphosphate hydrolases"/>
    <property type="match status" value="1"/>
</dbReference>
<dbReference type="InterPro" id="IPR027417">
    <property type="entry name" value="P-loop_NTPase"/>
</dbReference>
<dbReference type="SMART" id="SM00382">
    <property type="entry name" value="AAA"/>
    <property type="match status" value="1"/>
</dbReference>
<dbReference type="Proteomes" id="UP001057877">
    <property type="component" value="Chromosome"/>
</dbReference>
<organism evidence="6 7">
    <name type="scientific">Paenibacillus spongiae</name>
    <dbReference type="NCBI Taxonomy" id="2909671"/>
    <lineage>
        <taxon>Bacteria</taxon>
        <taxon>Bacillati</taxon>
        <taxon>Bacillota</taxon>
        <taxon>Bacilli</taxon>
        <taxon>Bacillales</taxon>
        <taxon>Paenibacillaceae</taxon>
        <taxon>Paenibacillus</taxon>
    </lineage>
</organism>
<dbReference type="EMBL" id="CP091430">
    <property type="protein sequence ID" value="UVI28730.1"/>
    <property type="molecule type" value="Genomic_DNA"/>
</dbReference>
<evidence type="ECO:0000256" key="1">
    <source>
        <dbReference type="ARBA" id="ARBA00005417"/>
    </source>
</evidence>
<keyword evidence="2" id="KW-0813">Transport</keyword>
<keyword evidence="4 6" id="KW-0067">ATP-binding</keyword>
<dbReference type="RefSeq" id="WP_258384818.1">
    <property type="nucleotide sequence ID" value="NZ_CP091430.1"/>
</dbReference>
<name>A0ABY5S572_9BACL</name>
<dbReference type="PROSITE" id="PS50893">
    <property type="entry name" value="ABC_TRANSPORTER_2"/>
    <property type="match status" value="1"/>
</dbReference>
<evidence type="ECO:0000256" key="3">
    <source>
        <dbReference type="ARBA" id="ARBA00022741"/>
    </source>
</evidence>
<keyword evidence="3" id="KW-0547">Nucleotide-binding</keyword>
<dbReference type="InterPro" id="IPR003593">
    <property type="entry name" value="AAA+_ATPase"/>
</dbReference>
<protein>
    <submittedName>
        <fullName evidence="6">ATP-binding cassette domain-containing protein</fullName>
    </submittedName>
</protein>
<reference evidence="6" key="1">
    <citation type="submission" date="2022-01" db="EMBL/GenBank/DDBJ databases">
        <title>Paenibacillus spongiae sp. nov., isolated from marine sponge.</title>
        <authorList>
            <person name="Li Z."/>
            <person name="Zhang M."/>
        </authorList>
    </citation>
    <scope>NUCLEOTIDE SEQUENCE</scope>
    <source>
        <strain evidence="6">PHS-Z3</strain>
    </source>
</reference>
<dbReference type="InterPro" id="IPR003439">
    <property type="entry name" value="ABC_transporter-like_ATP-bd"/>
</dbReference>
<evidence type="ECO:0000256" key="4">
    <source>
        <dbReference type="ARBA" id="ARBA00022840"/>
    </source>
</evidence>
<dbReference type="GO" id="GO:0005524">
    <property type="term" value="F:ATP binding"/>
    <property type="evidence" value="ECO:0007669"/>
    <property type="project" value="UniProtKB-KW"/>
</dbReference>
<accession>A0ABY5S572</accession>
<evidence type="ECO:0000256" key="2">
    <source>
        <dbReference type="ARBA" id="ARBA00022448"/>
    </source>
</evidence>
<evidence type="ECO:0000259" key="5">
    <source>
        <dbReference type="PROSITE" id="PS50893"/>
    </source>
</evidence>
<keyword evidence="7" id="KW-1185">Reference proteome</keyword>
<dbReference type="PANTHER" id="PTHR43335">
    <property type="entry name" value="ABC TRANSPORTER, ATP-BINDING PROTEIN"/>
    <property type="match status" value="1"/>
</dbReference>
<sequence>MLTAYNLGKKYKQEWALEPLSFRLERGMYGLLGPNGAGKSTLMRLLAGLMAPSTGEATVQGVSVRSGLQARSRIGYVPQTFQMYPQLTARELLRHTARLKSGASRAEQEREVERLLHSVNLEDKADRPARTYSSGMVKRLGIAQALVGSPDVIIVDEPTTGLDPEERIRLRNLLAETALRSVILLSTHILGDVETSCKDVIVLTDGKLRYNGALSGLARHAEGRLWQWEASELEWRAMAQERLLAARRTADGVLCRTLADAPPTPYAQLAEPSMEDGYLALITERQAKLAECAH</sequence>
<dbReference type="PANTHER" id="PTHR43335:SF2">
    <property type="entry name" value="ABC TRANSPORTER, ATP-BINDING PROTEIN"/>
    <property type="match status" value="1"/>
</dbReference>
<evidence type="ECO:0000313" key="7">
    <source>
        <dbReference type="Proteomes" id="UP001057877"/>
    </source>
</evidence>
<dbReference type="SUPFAM" id="SSF52540">
    <property type="entry name" value="P-loop containing nucleoside triphosphate hydrolases"/>
    <property type="match status" value="1"/>
</dbReference>
<feature type="domain" description="ABC transporter" evidence="5">
    <location>
        <begin position="2"/>
        <end position="230"/>
    </location>
</feature>
<proteinExistence type="inferred from homology"/>